<sequence>MISKLSYGDARAQTPTPAAGLTVRPDRARFQVQVSVDTDTSAQAIPLLRRAVLRLEELLPQLQATLTVTDFDLPRDGGKSSGGVSTVYATLEVPLPASAFWERAQKVAQVDDLLQALSQEGKRQKPALEVRRALPAYVVTDPEAHREALVKRLHERARSIAGDEAELRDVHFDRAVAQQSVSLEEVTLSLPVEGTLQSKVR</sequence>
<gene>
    <name evidence="2" type="ORF">DI536_10375</name>
</gene>
<name>A0A2W5TMA3_9BACT</name>
<accession>A0A2W5TMA3</accession>
<dbReference type="Proteomes" id="UP000249061">
    <property type="component" value="Unassembled WGS sequence"/>
</dbReference>
<evidence type="ECO:0000313" key="2">
    <source>
        <dbReference type="EMBL" id="PZR14453.1"/>
    </source>
</evidence>
<dbReference type="AlphaFoldDB" id="A0A2W5TMA3"/>
<dbReference type="EMBL" id="QFQP01000007">
    <property type="protein sequence ID" value="PZR14453.1"/>
    <property type="molecule type" value="Genomic_DNA"/>
</dbReference>
<evidence type="ECO:0000256" key="1">
    <source>
        <dbReference type="SAM" id="MobiDB-lite"/>
    </source>
</evidence>
<comment type="caution">
    <text evidence="2">The sequence shown here is derived from an EMBL/GenBank/DDBJ whole genome shotgun (WGS) entry which is preliminary data.</text>
</comment>
<proteinExistence type="predicted"/>
<evidence type="ECO:0000313" key="3">
    <source>
        <dbReference type="Proteomes" id="UP000249061"/>
    </source>
</evidence>
<feature type="region of interest" description="Disordered" evidence="1">
    <location>
        <begin position="1"/>
        <end position="20"/>
    </location>
</feature>
<reference evidence="2 3" key="1">
    <citation type="submission" date="2017-08" db="EMBL/GenBank/DDBJ databases">
        <title>Infants hospitalized years apart are colonized by the same room-sourced microbial strains.</title>
        <authorList>
            <person name="Brooks B."/>
            <person name="Olm M.R."/>
            <person name="Firek B.A."/>
            <person name="Baker R."/>
            <person name="Thomas B.C."/>
            <person name="Morowitz M.J."/>
            <person name="Banfield J.F."/>
        </authorList>
    </citation>
    <scope>NUCLEOTIDE SEQUENCE [LARGE SCALE GENOMIC DNA]</scope>
    <source>
        <strain evidence="2">S2_003_000_R2_14</strain>
    </source>
</reference>
<protein>
    <submittedName>
        <fullName evidence="2">Uncharacterized protein</fullName>
    </submittedName>
</protein>
<organism evidence="2 3">
    <name type="scientific">Archangium gephyra</name>
    <dbReference type="NCBI Taxonomy" id="48"/>
    <lineage>
        <taxon>Bacteria</taxon>
        <taxon>Pseudomonadati</taxon>
        <taxon>Myxococcota</taxon>
        <taxon>Myxococcia</taxon>
        <taxon>Myxococcales</taxon>
        <taxon>Cystobacterineae</taxon>
        <taxon>Archangiaceae</taxon>
        <taxon>Archangium</taxon>
    </lineage>
</organism>